<accession>A0A814CIE9</accession>
<dbReference type="OrthoDB" id="93990at2759"/>
<feature type="non-terminal residue" evidence="1">
    <location>
        <position position="1"/>
    </location>
</feature>
<name>A0A814CIE9_9BILA</name>
<dbReference type="AlphaFoldDB" id="A0A814CIE9"/>
<keyword evidence="2" id="KW-1185">Reference proteome</keyword>
<gene>
    <name evidence="1" type="ORF">OXX778_LOCUS13632</name>
</gene>
<comment type="caution">
    <text evidence="1">The sequence shown here is derived from an EMBL/GenBank/DDBJ whole genome shotgun (WGS) entry which is preliminary data.</text>
</comment>
<dbReference type="Proteomes" id="UP000663879">
    <property type="component" value="Unassembled WGS sequence"/>
</dbReference>
<proteinExistence type="predicted"/>
<organism evidence="1 2">
    <name type="scientific">Brachionus calyciflorus</name>
    <dbReference type="NCBI Taxonomy" id="104777"/>
    <lineage>
        <taxon>Eukaryota</taxon>
        <taxon>Metazoa</taxon>
        <taxon>Spiralia</taxon>
        <taxon>Gnathifera</taxon>
        <taxon>Rotifera</taxon>
        <taxon>Eurotatoria</taxon>
        <taxon>Monogononta</taxon>
        <taxon>Pseudotrocha</taxon>
        <taxon>Ploima</taxon>
        <taxon>Brachionidae</taxon>
        <taxon>Brachionus</taxon>
    </lineage>
</organism>
<evidence type="ECO:0000313" key="2">
    <source>
        <dbReference type="Proteomes" id="UP000663879"/>
    </source>
</evidence>
<protein>
    <submittedName>
        <fullName evidence="1">Uncharacterized protein</fullName>
    </submittedName>
</protein>
<evidence type="ECO:0000313" key="1">
    <source>
        <dbReference type="EMBL" id="CAF0944924.1"/>
    </source>
</evidence>
<dbReference type="EMBL" id="CAJNOC010002652">
    <property type="protein sequence ID" value="CAF0944924.1"/>
    <property type="molecule type" value="Genomic_DNA"/>
</dbReference>
<sequence length="167" mass="19325">MPKLKEEYFSYSNPYRFPKNPYDMKFRMLGVNTVARNNICVQRACGKTSFAFVFILMNTLPTKAALADEPPRKIINNEANFNYTEDILAKLSSYEADRLVINREKQKSRPNYPLEPKSLNEILIPEWLQFNKCNEKCQIDTGGPLSVIKSHYKPLNVLLLKEALNTM</sequence>
<reference evidence="1" key="1">
    <citation type="submission" date="2021-02" db="EMBL/GenBank/DDBJ databases">
        <authorList>
            <person name="Nowell W R."/>
        </authorList>
    </citation>
    <scope>NUCLEOTIDE SEQUENCE</scope>
    <source>
        <strain evidence="1">Ploen Becks lab</strain>
    </source>
</reference>